<dbReference type="EMBL" id="CAJZAG010000009">
    <property type="protein sequence ID" value="CAG9180080.1"/>
    <property type="molecule type" value="Genomic_DNA"/>
</dbReference>
<evidence type="ECO:0000256" key="1">
    <source>
        <dbReference type="ARBA" id="ARBA00010062"/>
    </source>
</evidence>
<reference evidence="4 5" key="1">
    <citation type="submission" date="2021-08" db="EMBL/GenBank/DDBJ databases">
        <authorList>
            <person name="Peeters C."/>
        </authorList>
    </citation>
    <scope>NUCLEOTIDE SEQUENCE [LARGE SCALE GENOMIC DNA]</scope>
    <source>
        <strain evidence="4 5">LMG 32289</strain>
    </source>
</reference>
<protein>
    <recommendedName>
        <fullName evidence="3">Leucine-binding protein domain-containing protein</fullName>
    </recommendedName>
</protein>
<dbReference type="Gene3D" id="3.40.50.2300">
    <property type="match status" value="2"/>
</dbReference>
<organism evidence="4 5">
    <name type="scientific">Cupriavidus pampae</name>
    <dbReference type="NCBI Taxonomy" id="659251"/>
    <lineage>
        <taxon>Bacteria</taxon>
        <taxon>Pseudomonadati</taxon>
        <taxon>Pseudomonadota</taxon>
        <taxon>Betaproteobacteria</taxon>
        <taxon>Burkholderiales</taxon>
        <taxon>Burkholderiaceae</taxon>
        <taxon>Cupriavidus</taxon>
    </lineage>
</organism>
<name>A0ABN7Z2D3_9BURK</name>
<dbReference type="InterPro" id="IPR051010">
    <property type="entry name" value="BCAA_transport"/>
</dbReference>
<dbReference type="Pfam" id="PF13458">
    <property type="entry name" value="Peripla_BP_6"/>
    <property type="match status" value="1"/>
</dbReference>
<keyword evidence="2" id="KW-0732">Signal</keyword>
<dbReference type="InterPro" id="IPR006311">
    <property type="entry name" value="TAT_signal"/>
</dbReference>
<comment type="caution">
    <text evidence="4">The sequence shown here is derived from an EMBL/GenBank/DDBJ whole genome shotgun (WGS) entry which is preliminary data.</text>
</comment>
<comment type="similarity">
    <text evidence="1">Belongs to the leucine-binding protein family.</text>
</comment>
<dbReference type="PANTHER" id="PTHR30483">
    <property type="entry name" value="LEUCINE-SPECIFIC-BINDING PROTEIN"/>
    <property type="match status" value="1"/>
</dbReference>
<dbReference type="Proteomes" id="UP000706525">
    <property type="component" value="Unassembled WGS sequence"/>
</dbReference>
<evidence type="ECO:0000313" key="4">
    <source>
        <dbReference type="EMBL" id="CAG9180080.1"/>
    </source>
</evidence>
<dbReference type="SUPFAM" id="SSF53822">
    <property type="entry name" value="Periplasmic binding protein-like I"/>
    <property type="match status" value="1"/>
</dbReference>
<evidence type="ECO:0000259" key="3">
    <source>
        <dbReference type="Pfam" id="PF13458"/>
    </source>
</evidence>
<dbReference type="PANTHER" id="PTHR30483:SF6">
    <property type="entry name" value="PERIPLASMIC BINDING PROTEIN OF ABC TRANSPORTER FOR NATURAL AMINO ACIDS"/>
    <property type="match status" value="1"/>
</dbReference>
<keyword evidence="5" id="KW-1185">Reference proteome</keyword>
<accession>A0ABN7Z2D3</accession>
<dbReference type="PROSITE" id="PS51318">
    <property type="entry name" value="TAT"/>
    <property type="match status" value="1"/>
</dbReference>
<dbReference type="RefSeq" id="WP_223992257.1">
    <property type="nucleotide sequence ID" value="NZ_CAJZAG010000009.1"/>
</dbReference>
<proteinExistence type="inferred from homology"/>
<dbReference type="InterPro" id="IPR028082">
    <property type="entry name" value="Peripla_BP_I"/>
</dbReference>
<gene>
    <name evidence="4" type="ORF">LMG32289_04493</name>
</gene>
<dbReference type="InterPro" id="IPR028081">
    <property type="entry name" value="Leu-bd"/>
</dbReference>
<feature type="domain" description="Leucine-binding protein" evidence="3">
    <location>
        <begin position="42"/>
        <end position="383"/>
    </location>
</feature>
<evidence type="ECO:0000313" key="5">
    <source>
        <dbReference type="Proteomes" id="UP000706525"/>
    </source>
</evidence>
<sequence>MTESTFEGGRRRLLKALAAGGVVGLGEAALPSLVRAQGTDNIRVGFPVPLTGAFAAEAQAVVRGAEVAIKEFNDAGGLGGRKAELLVRDDKLNPQEAATRTIELIDKDRAHFIVGSVSAAVQLSVNNVTRQRKVIYNSISQSDAINEVKDWSRYTFHECLNPHMTAGAVARYTVPKLGKRVVFLTADYAYGHEMVRGFQTAGKPLGLEVLADIRHPLGTTDFSSYFPRILALKPDLLVVCNFGRDQQIAFRQANDFGVKKQMRMAAPLLMHNGRLVDGHKSYEGVIGATGYYWGLESNLPSARRFNDVFKAQHKGMYPTDYAGLGYVGVRNVLAAAKAAGTTDTEKVVDALRALKGDYYKGQEYYRACDHQAVQSVLIIESKDKSAASNDQDIFKVLQVDNLDESRLRTCSELGLQA</sequence>
<evidence type="ECO:0000256" key="2">
    <source>
        <dbReference type="ARBA" id="ARBA00022729"/>
    </source>
</evidence>